<feature type="transmembrane region" description="Helical" evidence="7">
    <location>
        <begin position="217"/>
        <end position="235"/>
    </location>
</feature>
<feature type="region of interest" description="Disordered" evidence="6">
    <location>
        <begin position="1"/>
        <end position="50"/>
    </location>
</feature>
<dbReference type="Pfam" id="PF02683">
    <property type="entry name" value="DsbD_TM"/>
    <property type="match status" value="1"/>
</dbReference>
<reference evidence="9 10" key="1">
    <citation type="submission" date="2018-03" db="EMBL/GenBank/DDBJ databases">
        <title>Aquarubrobacter algicola gen. nov., sp. nov., a novel actinobacterium isolated from shallow eutrophic lake during the end of cyanobacterial harmful algal blooms.</title>
        <authorList>
            <person name="Chun S.J."/>
        </authorList>
    </citation>
    <scope>NUCLEOTIDE SEQUENCE [LARGE SCALE GENOMIC DNA]</scope>
    <source>
        <strain evidence="9 10">Seoho-28</strain>
    </source>
</reference>
<dbReference type="GO" id="GO:0016020">
    <property type="term" value="C:membrane"/>
    <property type="evidence" value="ECO:0007669"/>
    <property type="project" value="UniProtKB-SubCell"/>
</dbReference>
<keyword evidence="5 7" id="KW-0472">Membrane</keyword>
<keyword evidence="10" id="KW-1185">Reference proteome</keyword>
<evidence type="ECO:0000256" key="4">
    <source>
        <dbReference type="ARBA" id="ARBA00022989"/>
    </source>
</evidence>
<dbReference type="Proteomes" id="UP000240739">
    <property type="component" value="Unassembled WGS sequence"/>
</dbReference>
<name>A0A2T4UNK7_9ACTN</name>
<evidence type="ECO:0000256" key="3">
    <source>
        <dbReference type="ARBA" id="ARBA00022692"/>
    </source>
</evidence>
<comment type="caution">
    <text evidence="9">The sequence shown here is derived from an EMBL/GenBank/DDBJ whole genome shotgun (WGS) entry which is preliminary data.</text>
</comment>
<dbReference type="GO" id="GO:0017004">
    <property type="term" value="P:cytochrome complex assembly"/>
    <property type="evidence" value="ECO:0007669"/>
    <property type="project" value="InterPro"/>
</dbReference>
<dbReference type="EMBL" id="PYYB01000001">
    <property type="protein sequence ID" value="PTL60819.1"/>
    <property type="molecule type" value="Genomic_DNA"/>
</dbReference>
<dbReference type="InterPro" id="IPR003834">
    <property type="entry name" value="Cyt_c_assmbl_TM_dom"/>
</dbReference>
<protein>
    <submittedName>
        <fullName evidence="9">Cytochrome C biogenesis protein</fullName>
    </submittedName>
</protein>
<evidence type="ECO:0000313" key="10">
    <source>
        <dbReference type="Proteomes" id="UP000240739"/>
    </source>
</evidence>
<feature type="transmembrane region" description="Helical" evidence="7">
    <location>
        <begin position="59"/>
        <end position="84"/>
    </location>
</feature>
<feature type="transmembrane region" description="Helical" evidence="7">
    <location>
        <begin position="255"/>
        <end position="273"/>
    </location>
</feature>
<evidence type="ECO:0000256" key="6">
    <source>
        <dbReference type="SAM" id="MobiDB-lite"/>
    </source>
</evidence>
<feature type="transmembrane region" description="Helical" evidence="7">
    <location>
        <begin position="136"/>
        <end position="158"/>
    </location>
</feature>
<gene>
    <name evidence="9" type="ORF">C7Y72_11985</name>
</gene>
<feature type="transmembrane region" description="Helical" evidence="7">
    <location>
        <begin position="105"/>
        <end position="130"/>
    </location>
</feature>
<proteinExistence type="inferred from homology"/>
<feature type="transmembrane region" description="Helical" evidence="7">
    <location>
        <begin position="179"/>
        <end position="205"/>
    </location>
</feature>
<comment type="similarity">
    <text evidence="2">Belongs to the DsbD family.</text>
</comment>
<evidence type="ECO:0000259" key="8">
    <source>
        <dbReference type="Pfam" id="PF02683"/>
    </source>
</evidence>
<dbReference type="InterPro" id="IPR051790">
    <property type="entry name" value="Cytochrome_c-biogenesis_DsbD"/>
</dbReference>
<feature type="domain" description="Cytochrome C biogenesis protein transmembrane" evidence="8">
    <location>
        <begin position="60"/>
        <end position="250"/>
    </location>
</feature>
<comment type="subcellular location">
    <subcellularLocation>
        <location evidence="1">Membrane</location>
        <topology evidence="1">Multi-pass membrane protein</topology>
    </subcellularLocation>
</comment>
<dbReference type="PANTHER" id="PTHR31272">
    <property type="entry name" value="CYTOCHROME C-TYPE BIOGENESIS PROTEIN HI_1454-RELATED"/>
    <property type="match status" value="1"/>
</dbReference>
<accession>A0A2T4UNK7</accession>
<keyword evidence="3 7" id="KW-0812">Transmembrane</keyword>
<evidence type="ECO:0000256" key="1">
    <source>
        <dbReference type="ARBA" id="ARBA00004141"/>
    </source>
</evidence>
<organism evidence="9 10">
    <name type="scientific">Paraconexibacter algicola</name>
    <dbReference type="NCBI Taxonomy" id="2133960"/>
    <lineage>
        <taxon>Bacteria</taxon>
        <taxon>Bacillati</taxon>
        <taxon>Actinomycetota</taxon>
        <taxon>Thermoleophilia</taxon>
        <taxon>Solirubrobacterales</taxon>
        <taxon>Paraconexibacteraceae</taxon>
        <taxon>Paraconexibacter</taxon>
    </lineage>
</organism>
<evidence type="ECO:0000256" key="5">
    <source>
        <dbReference type="ARBA" id="ARBA00023136"/>
    </source>
</evidence>
<dbReference type="AlphaFoldDB" id="A0A2T4UNK7"/>
<evidence type="ECO:0000313" key="9">
    <source>
        <dbReference type="EMBL" id="PTL60819.1"/>
    </source>
</evidence>
<evidence type="ECO:0000256" key="2">
    <source>
        <dbReference type="ARBA" id="ARBA00006143"/>
    </source>
</evidence>
<keyword evidence="4 7" id="KW-1133">Transmembrane helix</keyword>
<dbReference type="PANTHER" id="PTHR31272:SF4">
    <property type="entry name" value="CYTOCHROME C-TYPE BIOGENESIS PROTEIN HI_1454-RELATED"/>
    <property type="match status" value="1"/>
</dbReference>
<sequence length="294" mass="30279">MPTPTSPGSSVAVGPGPPRRSTTPAASSSSPTRARTEARPTSPRTSSATRSTVVDSPSIALAFLAGLASFLSPCCLPLVPGYLAAVCGQGPQDRRPTAAAMWNSLLFVGTFSFVFIAFGLSATALGGFLFDNQPLLNKLGGGAMIVMGAFFMATPFVTRLNRQWIVQGLAVRASGSGPVVAGAAFAVAWTPCVGPTLGAILGLAATTSGTADGAGLLAVYSAGLGVPFLLSTLAYERLSRTFAWFARHHREVQVLSGAALVAMGALVFSGELFRLNIEIQQALDGLGLNFWKSI</sequence>
<evidence type="ECO:0000256" key="7">
    <source>
        <dbReference type="SAM" id="Phobius"/>
    </source>
</evidence>